<feature type="region of interest" description="Disordered" evidence="7">
    <location>
        <begin position="270"/>
        <end position="300"/>
    </location>
</feature>
<dbReference type="SUPFAM" id="SSF55785">
    <property type="entry name" value="PYP-like sensor domain (PAS domain)"/>
    <property type="match status" value="2"/>
</dbReference>
<keyword evidence="3 6" id="KW-0597">Phosphoprotein</keyword>
<dbReference type="SUPFAM" id="SSF47384">
    <property type="entry name" value="Homodimeric domain of signal transducing histidine kinase"/>
    <property type="match status" value="1"/>
</dbReference>
<feature type="domain" description="Histidine kinase" evidence="8">
    <location>
        <begin position="1336"/>
        <end position="1563"/>
    </location>
</feature>
<feature type="domain" description="Response regulatory" evidence="9">
    <location>
        <begin position="1905"/>
        <end position="2027"/>
    </location>
</feature>
<feature type="domain" description="PAS" evidence="10">
    <location>
        <begin position="1130"/>
        <end position="1185"/>
    </location>
</feature>
<evidence type="ECO:0000313" key="13">
    <source>
        <dbReference type="Proteomes" id="UP001152607"/>
    </source>
</evidence>
<name>A0A9W4UHT9_9PLEO</name>
<feature type="compositionally biased region" description="Polar residues" evidence="7">
    <location>
        <begin position="381"/>
        <end position="402"/>
    </location>
</feature>
<evidence type="ECO:0000259" key="11">
    <source>
        <dbReference type="PROSITE" id="PS50113"/>
    </source>
</evidence>
<dbReference type="PROSITE" id="PS50110">
    <property type="entry name" value="RESPONSE_REGULATORY"/>
    <property type="match status" value="1"/>
</dbReference>
<feature type="region of interest" description="Disordered" evidence="7">
    <location>
        <begin position="1203"/>
        <end position="1243"/>
    </location>
</feature>
<dbReference type="FunFam" id="1.10.287.130:FF:000050">
    <property type="entry name" value="Related to histidine kinase"/>
    <property type="match status" value="1"/>
</dbReference>
<evidence type="ECO:0000256" key="7">
    <source>
        <dbReference type="SAM" id="MobiDB-lite"/>
    </source>
</evidence>
<dbReference type="InterPro" id="IPR036890">
    <property type="entry name" value="HATPase_C_sf"/>
</dbReference>
<dbReference type="InterPro" id="IPR005467">
    <property type="entry name" value="His_kinase_dom"/>
</dbReference>
<dbReference type="SMART" id="SM00448">
    <property type="entry name" value="REC"/>
    <property type="match status" value="1"/>
</dbReference>
<feature type="compositionally biased region" description="Polar residues" evidence="7">
    <location>
        <begin position="546"/>
        <end position="560"/>
    </location>
</feature>
<dbReference type="FunFam" id="3.30.565.10:FF:000010">
    <property type="entry name" value="Sensor histidine kinase RcsC"/>
    <property type="match status" value="1"/>
</dbReference>
<dbReference type="SMART" id="SM00387">
    <property type="entry name" value="HATPase_c"/>
    <property type="match status" value="1"/>
</dbReference>
<dbReference type="InterPro" id="IPR001789">
    <property type="entry name" value="Sig_transdc_resp-reg_receiver"/>
</dbReference>
<dbReference type="InterPro" id="IPR003594">
    <property type="entry name" value="HATPase_dom"/>
</dbReference>
<comment type="caution">
    <text evidence="12">The sequence shown here is derived from an EMBL/GenBank/DDBJ whole genome shotgun (WGS) entry which is preliminary data.</text>
</comment>
<feature type="compositionally biased region" description="Polar residues" evidence="7">
    <location>
        <begin position="694"/>
        <end position="711"/>
    </location>
</feature>
<dbReference type="PROSITE" id="PS50113">
    <property type="entry name" value="PAC"/>
    <property type="match status" value="2"/>
</dbReference>
<dbReference type="OrthoDB" id="303614at2759"/>
<feature type="modified residue" description="4-aspartylphosphate" evidence="6">
    <location>
        <position position="1957"/>
    </location>
</feature>
<dbReference type="GO" id="GO:0000155">
    <property type="term" value="F:phosphorelay sensor kinase activity"/>
    <property type="evidence" value="ECO:0007669"/>
    <property type="project" value="InterPro"/>
</dbReference>
<feature type="compositionally biased region" description="Low complexity" evidence="7">
    <location>
        <begin position="158"/>
        <end position="169"/>
    </location>
</feature>
<evidence type="ECO:0000256" key="6">
    <source>
        <dbReference type="PROSITE-ProRule" id="PRU00169"/>
    </source>
</evidence>
<dbReference type="InterPro" id="IPR011006">
    <property type="entry name" value="CheY-like_superfamily"/>
</dbReference>
<feature type="compositionally biased region" description="Basic and acidic residues" evidence="7">
    <location>
        <begin position="424"/>
        <end position="434"/>
    </location>
</feature>
<dbReference type="CDD" id="cd17546">
    <property type="entry name" value="REC_hyHK_CKI1_RcsC-like"/>
    <property type="match status" value="1"/>
</dbReference>
<dbReference type="CDD" id="cd16922">
    <property type="entry name" value="HATPase_EvgS-ArcB-TorS-like"/>
    <property type="match status" value="1"/>
</dbReference>
<proteinExistence type="predicted"/>
<dbReference type="InterPro" id="IPR000700">
    <property type="entry name" value="PAS-assoc_C"/>
</dbReference>
<dbReference type="InterPro" id="IPR003661">
    <property type="entry name" value="HisK_dim/P_dom"/>
</dbReference>
<evidence type="ECO:0000256" key="5">
    <source>
        <dbReference type="ARBA" id="ARBA00022777"/>
    </source>
</evidence>
<evidence type="ECO:0000259" key="9">
    <source>
        <dbReference type="PROSITE" id="PS50110"/>
    </source>
</evidence>
<organism evidence="12 13">
    <name type="scientific">Periconia digitata</name>
    <dbReference type="NCBI Taxonomy" id="1303443"/>
    <lineage>
        <taxon>Eukaryota</taxon>
        <taxon>Fungi</taxon>
        <taxon>Dikarya</taxon>
        <taxon>Ascomycota</taxon>
        <taxon>Pezizomycotina</taxon>
        <taxon>Dothideomycetes</taxon>
        <taxon>Pleosporomycetidae</taxon>
        <taxon>Pleosporales</taxon>
        <taxon>Massarineae</taxon>
        <taxon>Periconiaceae</taxon>
        <taxon>Periconia</taxon>
    </lineage>
</organism>
<feature type="region of interest" description="Disordered" evidence="7">
    <location>
        <begin position="893"/>
        <end position="952"/>
    </location>
</feature>
<dbReference type="SUPFAM" id="SSF52172">
    <property type="entry name" value="CheY-like"/>
    <property type="match status" value="1"/>
</dbReference>
<comment type="catalytic activity">
    <reaction evidence="1">
        <text>ATP + protein L-histidine = ADP + protein N-phospho-L-histidine.</text>
        <dbReference type="EC" id="2.7.13.3"/>
    </reaction>
</comment>
<dbReference type="GO" id="GO:0005886">
    <property type="term" value="C:plasma membrane"/>
    <property type="evidence" value="ECO:0007669"/>
    <property type="project" value="TreeGrafter"/>
</dbReference>
<dbReference type="InterPro" id="IPR001610">
    <property type="entry name" value="PAC"/>
</dbReference>
<dbReference type="EMBL" id="CAOQHR010000005">
    <property type="protein sequence ID" value="CAI6334573.1"/>
    <property type="molecule type" value="Genomic_DNA"/>
</dbReference>
<evidence type="ECO:0000259" key="10">
    <source>
        <dbReference type="PROSITE" id="PS50112"/>
    </source>
</evidence>
<dbReference type="EC" id="2.7.13.3" evidence="2"/>
<feature type="region of interest" description="Disordered" evidence="7">
    <location>
        <begin position="361"/>
        <end position="502"/>
    </location>
</feature>
<dbReference type="InterPro" id="IPR035965">
    <property type="entry name" value="PAS-like_dom_sf"/>
</dbReference>
<gene>
    <name evidence="12" type="ORF">PDIGIT_LOCUS7634</name>
</gene>
<dbReference type="FunFam" id="3.40.50.2300:FF:000158">
    <property type="entry name" value="Sensor histidine kinase/response regulator"/>
    <property type="match status" value="1"/>
</dbReference>
<dbReference type="InterPro" id="IPR004358">
    <property type="entry name" value="Sig_transdc_His_kin-like_C"/>
</dbReference>
<evidence type="ECO:0000313" key="12">
    <source>
        <dbReference type="EMBL" id="CAI6334573.1"/>
    </source>
</evidence>
<feature type="region of interest" description="Disordered" evidence="7">
    <location>
        <begin position="546"/>
        <end position="591"/>
    </location>
</feature>
<keyword evidence="4" id="KW-0808">Transferase</keyword>
<feature type="region of interest" description="Disordered" evidence="7">
    <location>
        <begin position="1"/>
        <end position="233"/>
    </location>
</feature>
<feature type="domain" description="PAC" evidence="11">
    <location>
        <begin position="1071"/>
        <end position="1123"/>
    </location>
</feature>
<feature type="domain" description="PAC" evidence="11">
    <location>
        <begin position="1271"/>
        <end position="1325"/>
    </location>
</feature>
<dbReference type="PANTHER" id="PTHR43047:SF74">
    <property type="entry name" value="HISTIDINE KINASE-RELATED"/>
    <property type="match status" value="1"/>
</dbReference>
<dbReference type="Pfam" id="PF00512">
    <property type="entry name" value="HisKA"/>
    <property type="match status" value="1"/>
</dbReference>
<dbReference type="PRINTS" id="PR00344">
    <property type="entry name" value="BCTRLSENSOR"/>
</dbReference>
<dbReference type="InterPro" id="IPR036097">
    <property type="entry name" value="HisK_dim/P_sf"/>
</dbReference>
<reference evidence="12" key="1">
    <citation type="submission" date="2023-01" db="EMBL/GenBank/DDBJ databases">
        <authorList>
            <person name="Van Ghelder C."/>
            <person name="Rancurel C."/>
        </authorList>
    </citation>
    <scope>NUCLEOTIDE SEQUENCE</scope>
    <source>
        <strain evidence="12">CNCM I-4278</strain>
    </source>
</reference>
<dbReference type="PROSITE" id="PS50109">
    <property type="entry name" value="HIS_KIN"/>
    <property type="match status" value="1"/>
</dbReference>
<feature type="compositionally biased region" description="Low complexity" evidence="7">
    <location>
        <begin position="965"/>
        <end position="979"/>
    </location>
</feature>
<dbReference type="Pfam" id="PF13188">
    <property type="entry name" value="PAS_8"/>
    <property type="match status" value="1"/>
</dbReference>
<dbReference type="PROSITE" id="PS50112">
    <property type="entry name" value="PAS"/>
    <property type="match status" value="2"/>
</dbReference>
<dbReference type="Gene3D" id="3.30.565.10">
    <property type="entry name" value="Histidine kinase-like ATPase, C-terminal domain"/>
    <property type="match status" value="1"/>
</dbReference>
<feature type="region of interest" description="Disordered" evidence="7">
    <location>
        <begin position="809"/>
        <end position="837"/>
    </location>
</feature>
<keyword evidence="13" id="KW-1185">Reference proteome</keyword>
<dbReference type="SMART" id="SM00091">
    <property type="entry name" value="PAS"/>
    <property type="match status" value="2"/>
</dbReference>
<feature type="compositionally biased region" description="Low complexity" evidence="7">
    <location>
        <begin position="1217"/>
        <end position="1229"/>
    </location>
</feature>
<dbReference type="SMART" id="SM00086">
    <property type="entry name" value="PAC"/>
    <property type="match status" value="2"/>
</dbReference>
<dbReference type="Pfam" id="PF00072">
    <property type="entry name" value="Response_reg"/>
    <property type="match status" value="1"/>
</dbReference>
<feature type="domain" description="PAS" evidence="10">
    <location>
        <begin position="998"/>
        <end position="1068"/>
    </location>
</feature>
<feature type="compositionally biased region" description="Low complexity" evidence="7">
    <location>
        <begin position="16"/>
        <end position="31"/>
    </location>
</feature>
<dbReference type="InterPro" id="IPR000014">
    <property type="entry name" value="PAS"/>
</dbReference>
<feature type="region of interest" description="Disordered" evidence="7">
    <location>
        <begin position="611"/>
        <end position="638"/>
    </location>
</feature>
<dbReference type="CDD" id="cd00082">
    <property type="entry name" value="HisKA"/>
    <property type="match status" value="1"/>
</dbReference>
<dbReference type="SUPFAM" id="SSF55874">
    <property type="entry name" value="ATPase domain of HSP90 chaperone/DNA topoisomerase II/histidine kinase"/>
    <property type="match status" value="1"/>
</dbReference>
<feature type="compositionally biased region" description="Low complexity" evidence="7">
    <location>
        <begin position="1614"/>
        <end position="1654"/>
    </location>
</feature>
<feature type="compositionally biased region" description="Basic and acidic residues" evidence="7">
    <location>
        <begin position="1710"/>
        <end position="1719"/>
    </location>
</feature>
<feature type="region of interest" description="Disordered" evidence="7">
    <location>
        <begin position="1568"/>
        <end position="1728"/>
    </location>
</feature>
<dbReference type="Pfam" id="PF02518">
    <property type="entry name" value="HATPase_c"/>
    <property type="match status" value="1"/>
</dbReference>
<dbReference type="GO" id="GO:0009927">
    <property type="term" value="F:histidine phosphotransfer kinase activity"/>
    <property type="evidence" value="ECO:0007669"/>
    <property type="project" value="TreeGrafter"/>
</dbReference>
<evidence type="ECO:0000256" key="4">
    <source>
        <dbReference type="ARBA" id="ARBA00022679"/>
    </source>
</evidence>
<feature type="compositionally biased region" description="Low complexity" evidence="7">
    <location>
        <begin position="198"/>
        <end position="210"/>
    </location>
</feature>
<dbReference type="Gene3D" id="1.10.287.130">
    <property type="match status" value="1"/>
</dbReference>
<dbReference type="Gene3D" id="3.40.50.2300">
    <property type="match status" value="1"/>
</dbReference>
<dbReference type="PANTHER" id="PTHR43047">
    <property type="entry name" value="TWO-COMPONENT HISTIDINE PROTEIN KINASE"/>
    <property type="match status" value="1"/>
</dbReference>
<evidence type="ECO:0000256" key="1">
    <source>
        <dbReference type="ARBA" id="ARBA00000085"/>
    </source>
</evidence>
<dbReference type="Gene3D" id="3.30.450.20">
    <property type="entry name" value="PAS domain"/>
    <property type="match status" value="2"/>
</dbReference>
<feature type="region of interest" description="Disordered" evidence="7">
    <location>
        <begin position="965"/>
        <end position="995"/>
    </location>
</feature>
<feature type="region of interest" description="Disordered" evidence="7">
    <location>
        <begin position="684"/>
        <end position="712"/>
    </location>
</feature>
<dbReference type="Pfam" id="PF08447">
    <property type="entry name" value="PAS_3"/>
    <property type="match status" value="1"/>
</dbReference>
<feature type="compositionally biased region" description="Polar residues" evidence="7">
    <location>
        <begin position="1573"/>
        <end position="1598"/>
    </location>
</feature>
<dbReference type="CDD" id="cd00130">
    <property type="entry name" value="PAS"/>
    <property type="match status" value="2"/>
</dbReference>
<accession>A0A9W4UHT9</accession>
<feature type="compositionally biased region" description="Acidic residues" evidence="7">
    <location>
        <begin position="75"/>
        <end position="91"/>
    </location>
</feature>
<sequence>MDRDRTKPSPSPSPANSPNQNVTASPSSDLPPASPPPSNHRPTLQRQPHSSVPPPNRSPNHHHPPPPPSHSAQSDDADSATDTGMSDDGEEGSQAQYPEGHHPQQLAHQGPIPESALRSTKQPPIGDSSPDELEIERLRSLQLKAIQKQQRARGKSGASASTMATMARRVSPIKEEPALSMSPTLEGAFSSPLPTGQTTSTASTESTESARTIRGSVPPTPAGRSLRTPSYPFPTVPNTPMTWSNSFHQPFTSLSPTVSAMYGRDFASPREQIASESSTPAASAMPFAPGDKVLNSPSAEDPRYPSPNMYELVLQLCAEPGLAAWWATVTTLMQDYYGVQRATLAVPADTSDIENVPWGQKTTFHSAAPGDSPQMTVFHDANSTPLRGPSDHSSSPDRNQPNDSPPLPSSLISRPKLPSRHSFAGHERQRRDIPSDSSASPFPGRPRGPLRTASHVPQSNPRSEHPLRQVSPVSLDGASRTQPNVTPMRGPTFSDPDFSSVGGADPSHLTAVFPVLRALDHEPDALIDNSGINRVLERGRVVTLTRDYSSSLSASKNSPVESDREEQPKTTSKTSTIPGPERNPNLKGRIGKFGTDAHDVATQSYYEEYEQFPSSPWAQSPAPSPAIQNDPSENPFFSAGNVDEDTFNPSSSTQDYAQFGIVEAIGVDKASTVTHIPLIHPTQSQAMQPHDIASPTSTPSMSRRASDQTTAGDVFKDGYQRKAPIAILSILSPVVPYPRNLTNSLKLLGPHLATSFSNAWQFTNAQAQATGIRQRRFMAGQQPGGSTVHDPESLDELLHLDLEDFTHSAAGSVTSPSDYSSRSRHSPGGSFAGTPGWDPSSLGLSSKHSIGSTPGYLAGSEAIEGYFDAKKKTTRASSHAVSASQEPIRKPEIRLAKRSNASIDAELSKDDISTPTPMPRTGAADDVSSTRRARVLHPQSGQQNRGHSLLHSYGADFSSSFQSLPAATTPARTPGAPSTQTRSSSIAEGQDVPMPPPSENLLRTIIDSLPVQIFTALPTTGALTWANAKFLIYRGQESHQVLRGPWDAIHPEDRTDYIAQWNKSLRTGQQLQQKVRLRRFDDCYRWFYVRVAPLKNKRQQIVHWIGTNMDFHEQHLAELNAARQQETAASEAKYRALANSSPQVVFVVSNRRGLTFCNSQWQVYSGQTEAQARGNGFLEHVHPDDIVKCKLPEMNEEGTVAVNVPTSLPSEHARQTSSDSSENSSVVSEQTPTSPVAHSPDRMDLPQAKLSKLASTGILKVTRNADGRASYSTEVRLRNKDGEYRWHLVRVLLEKSLAEDNDEETWYGTCTDINDHKLLEQTLKETMDAKTRFLSNMSHEIRTPLNGISGMVNFLLDSVLNAEQLEHVNIIKASTDSLLNLINDILDLSKVEAGMIKLTMEWLHLPSLLEEVNDLNMGLAIQKGLELNYLMEEDVPSMVKGDKFRIRQVLLNVVGNAIKFTQKGEIFVRCQLQPSERSSDKKDNETVVRFEVIDTGGGFSEHEAKYLFKRFSQIDGSSTRQHGGTGLGLAISMQFVELHGGIMNAHSIPGKGSTFFFTIKFGLPTDTDFPQPATATPGTPVSEPTTTLPPAQPSSSQRPMLPQALANVRQDRMSSTSSDRSESIKSPVPSLSTSERSHESPSLSSGSSDHSLTSAVLTGKSSLRSERTSASSFLQEASSPKSSDLKLALPTKKQANDRDSKLDGSTLSPESEKTPRSPEPRSLSPLASTLTPPMFSILVVCPLTHSREATIRHIKNTLPADIPHQVTGQSNLFEAQKMIGGDNPVLFTHVVLVLHDTLEVIAIMDQILNSMVHGNTSIVVVSDPTQKKDLMKEAPAYDYTQLITDRRLQFIYRPLKPSKFAVIFDPQKERELSTDRNQDTAQQVVFNQKLVFEELKRRLGGKGHKVLLVEDNHINQTVILKFLARISVETETVLDGAQCTDIMFSKPPGYFSIILCDLHMPNKDGYQACKEIRRWEKKNGHRHHPIIALSANVLGDVYAKCVEAGFNSYVTKPVEFKELSMVMTKFLDPVDKNKPPEFMRVRKR</sequence>
<dbReference type="SMART" id="SM00388">
    <property type="entry name" value="HisKA"/>
    <property type="match status" value="1"/>
</dbReference>
<evidence type="ECO:0000256" key="3">
    <source>
        <dbReference type="ARBA" id="ARBA00022553"/>
    </source>
</evidence>
<protein>
    <recommendedName>
        <fullName evidence="2">histidine kinase</fullName>
        <ecNumber evidence="2">2.7.13.3</ecNumber>
    </recommendedName>
</protein>
<evidence type="ECO:0000259" key="8">
    <source>
        <dbReference type="PROSITE" id="PS50109"/>
    </source>
</evidence>
<dbReference type="Proteomes" id="UP001152607">
    <property type="component" value="Unassembled WGS sequence"/>
</dbReference>
<feature type="compositionally biased region" description="Polar residues" evidence="7">
    <location>
        <begin position="1673"/>
        <end position="1682"/>
    </location>
</feature>
<evidence type="ECO:0000256" key="2">
    <source>
        <dbReference type="ARBA" id="ARBA00012438"/>
    </source>
</evidence>
<keyword evidence="5" id="KW-0418">Kinase</keyword>
<dbReference type="InterPro" id="IPR013655">
    <property type="entry name" value="PAS_fold_3"/>
</dbReference>